<reference evidence="2 3" key="1">
    <citation type="submission" date="2019-07" db="EMBL/GenBank/DDBJ databases">
        <title>Diversity of Bacteria from Kongsfjorden, Arctic.</title>
        <authorList>
            <person name="Yu Y."/>
        </authorList>
    </citation>
    <scope>NUCLEOTIDE SEQUENCE [LARGE SCALE GENOMIC DNA]</scope>
    <source>
        <strain evidence="2 3">SM1928</strain>
    </source>
</reference>
<name>A0A558GU86_PAENT</name>
<keyword evidence="1" id="KW-0732">Signal</keyword>
<dbReference type="AlphaFoldDB" id="A0A558GU86"/>
<gene>
    <name evidence="2" type="ORF">FQP90_16860</name>
</gene>
<comment type="caution">
    <text evidence="2">The sequence shown here is derived from an EMBL/GenBank/DDBJ whole genome shotgun (WGS) entry which is preliminary data.</text>
</comment>
<accession>A0A558GU86</accession>
<organism evidence="2 3">
    <name type="scientific">Paenarthrobacter nitroguajacolicus</name>
    <name type="common">Arthrobacter nitroguajacolicus</name>
    <dbReference type="NCBI Taxonomy" id="211146"/>
    <lineage>
        <taxon>Bacteria</taxon>
        <taxon>Bacillati</taxon>
        <taxon>Actinomycetota</taxon>
        <taxon>Actinomycetes</taxon>
        <taxon>Micrococcales</taxon>
        <taxon>Micrococcaceae</taxon>
        <taxon>Paenarthrobacter</taxon>
    </lineage>
</organism>
<evidence type="ECO:0008006" key="4">
    <source>
        <dbReference type="Google" id="ProtNLM"/>
    </source>
</evidence>
<dbReference type="PROSITE" id="PS51257">
    <property type="entry name" value="PROKAR_LIPOPROTEIN"/>
    <property type="match status" value="1"/>
</dbReference>
<dbReference type="OrthoDB" id="4954052at2"/>
<dbReference type="RefSeq" id="WP_144652225.1">
    <property type="nucleotide sequence ID" value="NZ_VNFK01000014.1"/>
</dbReference>
<evidence type="ECO:0000313" key="3">
    <source>
        <dbReference type="Proteomes" id="UP000316500"/>
    </source>
</evidence>
<feature type="signal peptide" evidence="1">
    <location>
        <begin position="1"/>
        <end position="26"/>
    </location>
</feature>
<protein>
    <recommendedName>
        <fullName evidence="4">Sensor domain-containing protein</fullName>
    </recommendedName>
</protein>
<evidence type="ECO:0000256" key="1">
    <source>
        <dbReference type="SAM" id="SignalP"/>
    </source>
</evidence>
<dbReference type="Proteomes" id="UP000316500">
    <property type="component" value="Unassembled WGS sequence"/>
</dbReference>
<dbReference type="EMBL" id="VNFK01000014">
    <property type="protein sequence ID" value="TVU60441.1"/>
    <property type="molecule type" value="Genomic_DNA"/>
</dbReference>
<sequence length="245" mass="25061">MNKNALRGIGAAALLVMGLTACVGPAASTEAASAPASETATATPTPTPTAAKQYTAEELTAIALQLRDVNGLKLSVMSIADASGVEQQSRAMFEGAVIEPAECKELMLASLLPTDNVKGVVGTSLDTSTGSSTGVTLSSGVDEELIKADFATQDQISDCSGMTMTMGETTVTLKARKVEATVSTPLSMAMRTDSVLADGRKQSMIMVRGAKDGIVITGLAYGGKTEEEAIARAVDLVNQAAALIK</sequence>
<evidence type="ECO:0000313" key="2">
    <source>
        <dbReference type="EMBL" id="TVU60441.1"/>
    </source>
</evidence>
<proteinExistence type="predicted"/>
<feature type="chain" id="PRO_5038337670" description="Sensor domain-containing protein" evidence="1">
    <location>
        <begin position="27"/>
        <end position="245"/>
    </location>
</feature>